<dbReference type="PROSITE" id="PS51829">
    <property type="entry name" value="P_HOMO_B"/>
    <property type="match status" value="1"/>
</dbReference>
<evidence type="ECO:0000256" key="6">
    <source>
        <dbReference type="ARBA" id="ARBA00022837"/>
    </source>
</evidence>
<evidence type="ECO:0000256" key="5">
    <source>
        <dbReference type="ARBA" id="ARBA00022825"/>
    </source>
</evidence>
<dbReference type="InterPro" id="IPR008979">
    <property type="entry name" value="Galactose-bd-like_sf"/>
</dbReference>
<reference evidence="11" key="1">
    <citation type="journal article" date="2019" name="PLoS Negl. Trop. Dis.">
        <title>Revisiting the worldwide diversity of Leptospira species in the environment.</title>
        <authorList>
            <person name="Vincent A.T."/>
            <person name="Schiettekatte O."/>
            <person name="Bourhy P."/>
            <person name="Veyrier F.J."/>
            <person name="Picardeau M."/>
        </authorList>
    </citation>
    <scope>NUCLEOTIDE SEQUENCE [LARGE SCALE GENOMIC DNA]</scope>
    <source>
        <strain evidence="11">201300427</strain>
    </source>
</reference>
<evidence type="ECO:0000256" key="3">
    <source>
        <dbReference type="ARBA" id="ARBA00022729"/>
    </source>
</evidence>
<dbReference type="PROSITE" id="PS51892">
    <property type="entry name" value="SUBTILASE"/>
    <property type="match status" value="1"/>
</dbReference>
<dbReference type="Pfam" id="PF01483">
    <property type="entry name" value="P_proprotein"/>
    <property type="match status" value="1"/>
</dbReference>
<feature type="domain" description="P/Homo B" evidence="10">
    <location>
        <begin position="420"/>
        <end position="582"/>
    </location>
</feature>
<keyword evidence="9" id="KW-0812">Transmembrane</keyword>
<feature type="active site" description="Charge relay system" evidence="7 8">
    <location>
        <position position="343"/>
    </location>
</feature>
<dbReference type="OrthoDB" id="9790784at2"/>
<keyword evidence="5 8" id="KW-0720">Serine protease</keyword>
<accession>A0A4R9LTQ8</accession>
<dbReference type="SUPFAM" id="SSF52743">
    <property type="entry name" value="Subtilisin-like"/>
    <property type="match status" value="1"/>
</dbReference>
<evidence type="ECO:0000256" key="4">
    <source>
        <dbReference type="ARBA" id="ARBA00022801"/>
    </source>
</evidence>
<dbReference type="PROSITE" id="PS51257">
    <property type="entry name" value="PROKAR_LIPOPROTEIN"/>
    <property type="match status" value="1"/>
</dbReference>
<dbReference type="PANTHER" id="PTHR42884">
    <property type="entry name" value="PROPROTEIN CONVERTASE SUBTILISIN/KEXIN-RELATED"/>
    <property type="match status" value="1"/>
</dbReference>
<keyword evidence="3" id="KW-0732">Signal</keyword>
<dbReference type="AlphaFoldDB" id="A0A4R9LTQ8"/>
<feature type="active site" description="Charge relay system" evidence="7 8">
    <location>
        <position position="96"/>
    </location>
</feature>
<dbReference type="PANTHER" id="PTHR42884:SF14">
    <property type="entry name" value="NEUROENDOCRINE CONVERTASE 1"/>
    <property type="match status" value="1"/>
</dbReference>
<proteinExistence type="inferred from homology"/>
<keyword evidence="9" id="KW-1133">Transmembrane helix</keyword>
<feature type="active site" description="Charge relay system" evidence="7 8">
    <location>
        <position position="142"/>
    </location>
</feature>
<evidence type="ECO:0000256" key="7">
    <source>
        <dbReference type="PIRSR" id="PIRSR615500-1"/>
    </source>
</evidence>
<dbReference type="EMBL" id="RQHW01000079">
    <property type="protein sequence ID" value="TGN17106.1"/>
    <property type="molecule type" value="Genomic_DNA"/>
</dbReference>
<comment type="caution">
    <text evidence="11">The sequence shown here is derived from an EMBL/GenBank/DDBJ whole genome shotgun (WGS) entry which is preliminary data.</text>
</comment>
<dbReference type="Pfam" id="PF00082">
    <property type="entry name" value="Peptidase_S8"/>
    <property type="match status" value="1"/>
</dbReference>
<keyword evidence="12" id="KW-1185">Reference proteome</keyword>
<evidence type="ECO:0000313" key="12">
    <source>
        <dbReference type="Proteomes" id="UP000298058"/>
    </source>
</evidence>
<dbReference type="GO" id="GO:0012505">
    <property type="term" value="C:endomembrane system"/>
    <property type="evidence" value="ECO:0007669"/>
    <property type="project" value="UniProtKB-ARBA"/>
</dbReference>
<protein>
    <submittedName>
        <fullName evidence="11">Serine protease</fullName>
    </submittedName>
</protein>
<dbReference type="InterPro" id="IPR036852">
    <property type="entry name" value="Peptidase_S8/S53_dom_sf"/>
</dbReference>
<dbReference type="PROSITE" id="PS00138">
    <property type="entry name" value="SUBTILASE_SER"/>
    <property type="match status" value="1"/>
</dbReference>
<keyword evidence="6" id="KW-0106">Calcium</keyword>
<evidence type="ECO:0000256" key="2">
    <source>
        <dbReference type="ARBA" id="ARBA00022670"/>
    </source>
</evidence>
<gene>
    <name evidence="11" type="ORF">EHS15_18190</name>
</gene>
<dbReference type="Gene3D" id="2.60.120.260">
    <property type="entry name" value="Galactose-binding domain-like"/>
    <property type="match status" value="1"/>
</dbReference>
<evidence type="ECO:0000256" key="8">
    <source>
        <dbReference type="PROSITE-ProRule" id="PRU01240"/>
    </source>
</evidence>
<name>A0A4R9LTQ8_9LEPT</name>
<sequence length="582" mass="61020">MWRREFLKVVNLILLLSIILLIACKKDKKDPLEDLILLLLIQQSVDPSGPDPLYQYQWHLKNNGDTTGSLVDEDARVEAVWAQGIKGNGVVVTVNDDGMDTGHEDLKKNYSTDFTIDYTGQNAFYSVTRNCAVSGSGGYGCHGTSVAGVLGAVENNARGGKGAAPGVKIGARNIGLTDSNINNADAMSKNTASVFISNNSWGYPDGTGKIDFSLGDSLWQAAVDTGVQTGRSGKGTLYFWAGGNGGTSIRSGNIYTPIQYDNSNQDSQANYYGVFAVAALGNDGKKARYSEDGANLLVSAHSLGNSGVAITTTDVTGNGGYNIGNSSTNYSDKNYTNTFSGTSSATPLAAGVAALILEANPNITMRDMRVLLARTARKNDPTDTGWIQNAAGLNFNHKYGFGAVDAASAVTAAKSWSSLGNVQNSVTVTGGTGGGTSVPNNNATGLTNTANFSSSSLTTVEFVALTINISAATENSGDLLIELTSPSATKAVLAIPHVCYASATSSTLSKCTNYANWRFGATTFIDEPANGNWSLKISDLCNYSAGSTTCSNWGGYSVNSTNLSVSNNAHTLNSWSLKIYGR</sequence>
<evidence type="ECO:0000259" key="10">
    <source>
        <dbReference type="PROSITE" id="PS51829"/>
    </source>
</evidence>
<dbReference type="GO" id="GO:0005737">
    <property type="term" value="C:cytoplasm"/>
    <property type="evidence" value="ECO:0007669"/>
    <property type="project" value="UniProtKB-ARBA"/>
</dbReference>
<dbReference type="InterPro" id="IPR002884">
    <property type="entry name" value="P_dom"/>
</dbReference>
<feature type="transmembrane region" description="Helical" evidence="9">
    <location>
        <begin position="6"/>
        <end position="24"/>
    </location>
</feature>
<dbReference type="InterPro" id="IPR022398">
    <property type="entry name" value="Peptidase_S8_His-AS"/>
</dbReference>
<dbReference type="CDD" id="cd04059">
    <property type="entry name" value="Peptidases_S8_Protein_convertases_Kexins_Furin-like"/>
    <property type="match status" value="1"/>
</dbReference>
<dbReference type="SUPFAM" id="SSF49785">
    <property type="entry name" value="Galactose-binding domain-like"/>
    <property type="match status" value="1"/>
</dbReference>
<dbReference type="Gene3D" id="3.40.50.200">
    <property type="entry name" value="Peptidase S8/S53 domain"/>
    <property type="match status" value="1"/>
</dbReference>
<dbReference type="InterPro" id="IPR034182">
    <property type="entry name" value="Kexin/furin"/>
</dbReference>
<dbReference type="PROSITE" id="PS00137">
    <property type="entry name" value="SUBTILASE_HIS"/>
    <property type="match status" value="1"/>
</dbReference>
<dbReference type="GO" id="GO:0004252">
    <property type="term" value="F:serine-type endopeptidase activity"/>
    <property type="evidence" value="ECO:0007669"/>
    <property type="project" value="UniProtKB-UniRule"/>
</dbReference>
<dbReference type="InterPro" id="IPR015500">
    <property type="entry name" value="Peptidase_S8_subtilisin-rel"/>
</dbReference>
<evidence type="ECO:0000256" key="9">
    <source>
        <dbReference type="SAM" id="Phobius"/>
    </source>
</evidence>
<dbReference type="Proteomes" id="UP000298058">
    <property type="component" value="Unassembled WGS sequence"/>
</dbReference>
<dbReference type="GO" id="GO:0016020">
    <property type="term" value="C:membrane"/>
    <property type="evidence" value="ECO:0007669"/>
    <property type="project" value="TreeGrafter"/>
</dbReference>
<keyword evidence="9" id="KW-0472">Membrane</keyword>
<dbReference type="GO" id="GO:0016485">
    <property type="term" value="P:protein processing"/>
    <property type="evidence" value="ECO:0007669"/>
    <property type="project" value="TreeGrafter"/>
</dbReference>
<keyword evidence="2 8" id="KW-0645">Protease</keyword>
<evidence type="ECO:0000256" key="1">
    <source>
        <dbReference type="ARBA" id="ARBA00005325"/>
    </source>
</evidence>
<keyword evidence="4 8" id="KW-0378">Hydrolase</keyword>
<dbReference type="PRINTS" id="PR00723">
    <property type="entry name" value="SUBTILISIN"/>
</dbReference>
<dbReference type="InterPro" id="IPR023828">
    <property type="entry name" value="Peptidase_S8_Ser-AS"/>
</dbReference>
<dbReference type="InterPro" id="IPR000209">
    <property type="entry name" value="Peptidase_S8/S53_dom"/>
</dbReference>
<organism evidence="11 12">
    <name type="scientific">Leptospira idonii</name>
    <dbReference type="NCBI Taxonomy" id="1193500"/>
    <lineage>
        <taxon>Bacteria</taxon>
        <taxon>Pseudomonadati</taxon>
        <taxon>Spirochaetota</taxon>
        <taxon>Spirochaetia</taxon>
        <taxon>Leptospirales</taxon>
        <taxon>Leptospiraceae</taxon>
        <taxon>Leptospira</taxon>
    </lineage>
</organism>
<comment type="similarity">
    <text evidence="1">Belongs to the peptidase S8 family. Furin subfamily.</text>
</comment>
<evidence type="ECO:0000313" key="11">
    <source>
        <dbReference type="EMBL" id="TGN17106.1"/>
    </source>
</evidence>